<keyword evidence="1" id="KW-0802">TPR repeat</keyword>
<accession>A0A918T4S1</accession>
<dbReference type="SUPFAM" id="SSF48452">
    <property type="entry name" value="TPR-like"/>
    <property type="match status" value="1"/>
</dbReference>
<comment type="caution">
    <text evidence="3">The sequence shown here is derived from an EMBL/GenBank/DDBJ whole genome shotgun (WGS) entry which is preliminary data.</text>
</comment>
<dbReference type="Pfam" id="PF13432">
    <property type="entry name" value="TPR_16"/>
    <property type="match status" value="1"/>
</dbReference>
<feature type="region of interest" description="Disordered" evidence="2">
    <location>
        <begin position="86"/>
        <end position="146"/>
    </location>
</feature>
<protein>
    <recommendedName>
        <fullName evidence="5">Tetratricopeptide repeat protein</fullName>
    </recommendedName>
</protein>
<evidence type="ECO:0000256" key="2">
    <source>
        <dbReference type="SAM" id="MobiDB-lite"/>
    </source>
</evidence>
<gene>
    <name evidence="3" type="ORF">GCM10007067_22490</name>
</gene>
<dbReference type="Gene3D" id="1.25.40.10">
    <property type="entry name" value="Tetratricopeptide repeat domain"/>
    <property type="match status" value="1"/>
</dbReference>
<dbReference type="InterPro" id="IPR019734">
    <property type="entry name" value="TPR_rpt"/>
</dbReference>
<evidence type="ECO:0008006" key="5">
    <source>
        <dbReference type="Google" id="ProtNLM"/>
    </source>
</evidence>
<dbReference type="PROSITE" id="PS50005">
    <property type="entry name" value="TPR"/>
    <property type="match status" value="1"/>
</dbReference>
<keyword evidence="4" id="KW-1185">Reference proteome</keyword>
<reference evidence="3" key="1">
    <citation type="journal article" date="2014" name="Int. J. Syst. Evol. Microbiol.">
        <title>Complete genome sequence of Corynebacterium casei LMG S-19264T (=DSM 44701T), isolated from a smear-ripened cheese.</title>
        <authorList>
            <consortium name="US DOE Joint Genome Institute (JGI-PGF)"/>
            <person name="Walter F."/>
            <person name="Albersmeier A."/>
            <person name="Kalinowski J."/>
            <person name="Ruckert C."/>
        </authorList>
    </citation>
    <scope>NUCLEOTIDE SEQUENCE</scope>
    <source>
        <strain evidence="3">KCTC 23077</strain>
    </source>
</reference>
<feature type="compositionally biased region" description="Basic and acidic residues" evidence="2">
    <location>
        <begin position="118"/>
        <end position="138"/>
    </location>
</feature>
<sequence>MSRMTEVPARRLGAALVAALALGGCNRAEPEPTAAVADAGRPARTLDRVLVRPPGAAVVEPSDSPDAAVDAAIAGDTRASEEWAVVPDDEAPESVGTLPPGQAERAPSQARSVQREPGAVERSGDDLAAAARRERPPAVHDGGAAPQHARRLNQQAIELINAGRPEQAIEPLERALAQQPRDAEMLGNLGYAYMLLGEHTRASQHLTRSLDVAPTRSATWLNLGQTYAELGERERAVDAVLTGYRHASRKDAVRSALMAAATGRRYSPAWREAAGIALVRIGDG</sequence>
<evidence type="ECO:0000256" key="1">
    <source>
        <dbReference type="PROSITE-ProRule" id="PRU00339"/>
    </source>
</evidence>
<reference evidence="3" key="2">
    <citation type="submission" date="2020-09" db="EMBL/GenBank/DDBJ databases">
        <authorList>
            <person name="Sun Q."/>
            <person name="Kim S."/>
        </authorList>
    </citation>
    <scope>NUCLEOTIDE SEQUENCE</scope>
    <source>
        <strain evidence="3">KCTC 23077</strain>
    </source>
</reference>
<evidence type="ECO:0000313" key="4">
    <source>
        <dbReference type="Proteomes" id="UP000646426"/>
    </source>
</evidence>
<dbReference type="InterPro" id="IPR011990">
    <property type="entry name" value="TPR-like_helical_dom_sf"/>
</dbReference>
<dbReference type="EMBL" id="BMYD01000003">
    <property type="protein sequence ID" value="GHA83856.1"/>
    <property type="molecule type" value="Genomic_DNA"/>
</dbReference>
<organism evidence="3 4">
    <name type="scientific">Cognatilysobacter bugurensis</name>
    <dbReference type="NCBI Taxonomy" id="543356"/>
    <lineage>
        <taxon>Bacteria</taxon>
        <taxon>Pseudomonadati</taxon>
        <taxon>Pseudomonadota</taxon>
        <taxon>Gammaproteobacteria</taxon>
        <taxon>Lysobacterales</taxon>
        <taxon>Lysobacteraceae</taxon>
        <taxon>Cognatilysobacter</taxon>
    </lineage>
</organism>
<dbReference type="Pfam" id="PF13181">
    <property type="entry name" value="TPR_8"/>
    <property type="match status" value="1"/>
</dbReference>
<dbReference type="SMART" id="SM00028">
    <property type="entry name" value="TPR"/>
    <property type="match status" value="3"/>
</dbReference>
<feature type="repeat" description="TPR" evidence="1">
    <location>
        <begin position="183"/>
        <end position="216"/>
    </location>
</feature>
<dbReference type="Proteomes" id="UP000646426">
    <property type="component" value="Unassembled WGS sequence"/>
</dbReference>
<dbReference type="PROSITE" id="PS51257">
    <property type="entry name" value="PROKAR_LIPOPROTEIN"/>
    <property type="match status" value="1"/>
</dbReference>
<evidence type="ECO:0000313" key="3">
    <source>
        <dbReference type="EMBL" id="GHA83856.1"/>
    </source>
</evidence>
<name>A0A918T4S1_9GAMM</name>
<dbReference type="AlphaFoldDB" id="A0A918T4S1"/>
<proteinExistence type="predicted"/>